<keyword evidence="2" id="KW-1185">Reference proteome</keyword>
<dbReference type="Gene3D" id="3.80.10.10">
    <property type="entry name" value="Ribonuclease Inhibitor"/>
    <property type="match status" value="1"/>
</dbReference>
<protein>
    <submittedName>
        <fullName evidence="1">27730_t:CDS:1</fullName>
    </submittedName>
</protein>
<dbReference type="SUPFAM" id="SSF52047">
    <property type="entry name" value="RNI-like"/>
    <property type="match status" value="1"/>
</dbReference>
<name>A0ABN7UGN2_GIGMA</name>
<evidence type="ECO:0000313" key="1">
    <source>
        <dbReference type="EMBL" id="CAG8573085.1"/>
    </source>
</evidence>
<proteinExistence type="predicted"/>
<dbReference type="EMBL" id="CAJVQB010002394">
    <property type="protein sequence ID" value="CAG8573085.1"/>
    <property type="molecule type" value="Genomic_DNA"/>
</dbReference>
<organism evidence="1 2">
    <name type="scientific">Gigaspora margarita</name>
    <dbReference type="NCBI Taxonomy" id="4874"/>
    <lineage>
        <taxon>Eukaryota</taxon>
        <taxon>Fungi</taxon>
        <taxon>Fungi incertae sedis</taxon>
        <taxon>Mucoromycota</taxon>
        <taxon>Glomeromycotina</taxon>
        <taxon>Glomeromycetes</taxon>
        <taxon>Diversisporales</taxon>
        <taxon>Gigasporaceae</taxon>
        <taxon>Gigaspora</taxon>
    </lineage>
</organism>
<dbReference type="InterPro" id="IPR032675">
    <property type="entry name" value="LRR_dom_sf"/>
</dbReference>
<reference evidence="1 2" key="1">
    <citation type="submission" date="2021-06" db="EMBL/GenBank/DDBJ databases">
        <authorList>
            <person name="Kallberg Y."/>
            <person name="Tangrot J."/>
            <person name="Rosling A."/>
        </authorList>
    </citation>
    <scope>NUCLEOTIDE SEQUENCE [LARGE SCALE GENOMIC DNA]</scope>
    <source>
        <strain evidence="1 2">120-4 pot B 10/14</strain>
    </source>
</reference>
<sequence length="392" mass="44888">MSLRLSGSPNFVSLQMIEEQTPFLPSVYLADDIWHEVFRLLYAEVGNHLRNCLTVNSQFFRNAVPFFWKEVQILYFEQLQNFVNVLTLQNQTLPYANYIRNLHIIARTNRIPSKSRSFDLASLLLKLASIDASWRLISFTLELDWRDCHESLTSIDYFAKFGDSLEQVELHGSSPFLSDAFSFSIGQYCSNIKKLTLESRYFHGYGIRNITERCALTELTIWCRQVTSTTVISIIQGICANTLQVLMIKNCDLDDKTLLKAVDSLRNEKINGYNIPLLPKLKSFSYVQSCTFNSGNKFTSVGLIRLLDSFPNLTDLTIITSNLSLIVNDATIKNMIHKLEKLEDINIRNPYNDQLPFHHLDNFDLTLEGLTAAVAKRPQVRLRVGVFDSMVS</sequence>
<comment type="caution">
    <text evidence="1">The sequence shown here is derived from an EMBL/GenBank/DDBJ whole genome shotgun (WGS) entry which is preliminary data.</text>
</comment>
<accession>A0ABN7UGN2</accession>
<gene>
    <name evidence="1" type="ORF">GMARGA_LOCUS5582</name>
</gene>
<dbReference type="Proteomes" id="UP000789901">
    <property type="component" value="Unassembled WGS sequence"/>
</dbReference>
<evidence type="ECO:0000313" key="2">
    <source>
        <dbReference type="Proteomes" id="UP000789901"/>
    </source>
</evidence>